<organism evidence="1">
    <name type="scientific">Tetraselmis sp. GSL018</name>
    <dbReference type="NCBI Taxonomy" id="582737"/>
    <lineage>
        <taxon>Eukaryota</taxon>
        <taxon>Viridiplantae</taxon>
        <taxon>Chlorophyta</taxon>
        <taxon>core chlorophytes</taxon>
        <taxon>Chlorodendrophyceae</taxon>
        <taxon>Chlorodendrales</taxon>
        <taxon>Chlorodendraceae</taxon>
        <taxon>Tetraselmis</taxon>
    </lineage>
</organism>
<protein>
    <submittedName>
        <fullName evidence="1">Uncharacterized protein</fullName>
    </submittedName>
</protein>
<accession>A0A061RC07</accession>
<sequence>MRRWRTVSRCVIATHFHVFSHAAPDLAKRRFSFSAQGIQRGVWAKGTKFCDSHCPETFCSAHL</sequence>
<name>A0A061RC07_9CHLO</name>
<proteinExistence type="predicted"/>
<reference evidence="1" key="1">
    <citation type="submission" date="2014-05" db="EMBL/GenBank/DDBJ databases">
        <title>The transcriptome of the halophilic microalga Tetraselmis sp. GSL018 isolated from the Great Salt Lake, Utah.</title>
        <authorList>
            <person name="Jinkerson R.E."/>
            <person name="D'Adamo S."/>
            <person name="Posewitz M.C."/>
        </authorList>
    </citation>
    <scope>NUCLEOTIDE SEQUENCE</scope>
    <source>
        <strain evidence="1">GSL018</strain>
    </source>
</reference>
<dbReference type="AlphaFoldDB" id="A0A061RC07"/>
<evidence type="ECO:0000313" key="1">
    <source>
        <dbReference type="EMBL" id="JAC68150.1"/>
    </source>
</evidence>
<dbReference type="EMBL" id="GBEZ01018270">
    <property type="protein sequence ID" value="JAC68150.1"/>
    <property type="molecule type" value="Transcribed_RNA"/>
</dbReference>
<gene>
    <name evidence="1" type="ORF">TSPGSL018_9417</name>
</gene>